<keyword evidence="2" id="KW-1185">Reference proteome</keyword>
<organism evidence="1 2">
    <name type="scientific">Erwinia phage PhiEaH1</name>
    <dbReference type="NCBI Taxonomy" id="1401669"/>
    <lineage>
        <taxon>Viruses</taxon>
        <taxon>Duplodnaviria</taxon>
        <taxon>Heunggongvirae</taxon>
        <taxon>Uroviricota</taxon>
        <taxon>Caudoviricetes</taxon>
        <taxon>Chimalliviridae</taxon>
        <taxon>Iapetusvirus</taxon>
        <taxon>Iapetusvirus EaH1</taxon>
    </lineage>
</organism>
<evidence type="ECO:0000313" key="2">
    <source>
        <dbReference type="Proteomes" id="UP000204235"/>
    </source>
</evidence>
<name>W8D0A1_9CAUD</name>
<evidence type="ECO:0000313" key="1">
    <source>
        <dbReference type="EMBL" id="AGX01949.1"/>
    </source>
</evidence>
<reference evidence="1 2" key="1">
    <citation type="journal article" date="2014" name="FEMS Microbiol. Lett.">
        <title>The genome of the Erwinia amylovora phage PhiEaH1 reveals greater diversity and broadens the applicability of phages for the treatment of fire blight.</title>
        <authorList>
            <person name="Meczker K."/>
            <person name="Domotor D."/>
            <person name="Vass J."/>
            <person name="Rakhely G."/>
            <person name="Schneider G."/>
            <person name="Kovacs T."/>
        </authorList>
    </citation>
    <scope>NUCLEOTIDE SEQUENCE [LARGE SCALE GENOMIC DNA]</scope>
</reference>
<dbReference type="OrthoDB" id="18618at10239"/>
<dbReference type="EMBL" id="KF623294">
    <property type="protein sequence ID" value="AGX01949.1"/>
    <property type="molecule type" value="Genomic_DNA"/>
</dbReference>
<dbReference type="Pfam" id="PF25618">
    <property type="entry name" value="PhiKZ_gp91"/>
    <property type="match status" value="1"/>
</dbReference>
<sequence length="175" mass="20316">MAMLVSYQVSPCGFQSPLYDGIKSGIEADALVMEAYHKVRLSISSECNTWQFRRKIINRALDLFGYLRDWLEANEKNPRMTIHMRALLEDTLQYISTGRRPMALTSRWECIRYERSDGASKFRPGRHTPKLISLLHVPVEDYMWHWLKHPDGFTDMVCTLNIIFGQFDGDAKAVN</sequence>
<dbReference type="KEGG" id="vg:18501116"/>
<dbReference type="RefSeq" id="YP_009010280.1">
    <property type="nucleotide sequence ID" value="NC_023610.1"/>
</dbReference>
<dbReference type="InterPro" id="IPR057919">
    <property type="entry name" value="PhiKZ_Gp91"/>
</dbReference>
<proteinExistence type="predicted"/>
<dbReference type="GeneID" id="18501116"/>
<accession>W8D0A1</accession>
<protein>
    <submittedName>
        <fullName evidence="1">Putative virion structural protein</fullName>
    </submittedName>
</protein>
<dbReference type="Proteomes" id="UP000204235">
    <property type="component" value="Segment"/>
</dbReference>